<keyword evidence="18" id="KW-0675">Receptor</keyword>
<name>A0A6P5GEU1_ANACO</name>
<keyword evidence="11" id="KW-0732">Signal</keyword>
<feature type="domain" description="Protein kinase" evidence="25">
    <location>
        <begin position="810"/>
        <end position="1080"/>
    </location>
</feature>
<dbReference type="GO" id="GO:0004674">
    <property type="term" value="F:protein serine/threonine kinase activity"/>
    <property type="evidence" value="ECO:0007669"/>
    <property type="project" value="UniProtKB-KW"/>
</dbReference>
<feature type="region of interest" description="Disordered" evidence="23">
    <location>
        <begin position="1083"/>
        <end position="1113"/>
    </location>
</feature>
<keyword evidence="10 24" id="KW-0812">Transmembrane</keyword>
<keyword evidence="26" id="KW-1185">Reference proteome</keyword>
<dbReference type="Pfam" id="PF13855">
    <property type="entry name" value="LRR_8"/>
    <property type="match status" value="2"/>
</dbReference>
<keyword evidence="17 24" id="KW-0472">Membrane</keyword>
<dbReference type="Pfam" id="PF00069">
    <property type="entry name" value="Pkinase"/>
    <property type="match status" value="1"/>
</dbReference>
<evidence type="ECO:0000256" key="20">
    <source>
        <dbReference type="ARBA" id="ARBA00047899"/>
    </source>
</evidence>
<dbReference type="CDD" id="cd14066">
    <property type="entry name" value="STKc_IRAK"/>
    <property type="match status" value="1"/>
</dbReference>
<evidence type="ECO:0000256" key="9">
    <source>
        <dbReference type="ARBA" id="ARBA00022679"/>
    </source>
</evidence>
<dbReference type="RefSeq" id="XP_020103880.1">
    <property type="nucleotide sequence ID" value="XM_020248291.1"/>
</dbReference>
<comment type="similarity">
    <text evidence="3">Belongs to the protein kinase superfamily. Ser/Thr protein kinase family.</text>
</comment>
<keyword evidence="7" id="KW-0597">Phosphoprotein</keyword>
<dbReference type="Pfam" id="PF08263">
    <property type="entry name" value="LRRNT_2"/>
    <property type="match status" value="1"/>
</dbReference>
<proteinExistence type="inferred from homology"/>
<keyword evidence="13 22" id="KW-0547">Nucleotide-binding</keyword>
<evidence type="ECO:0000259" key="25">
    <source>
        <dbReference type="PROSITE" id="PS50011"/>
    </source>
</evidence>
<evidence type="ECO:0000256" key="1">
    <source>
        <dbReference type="ARBA" id="ARBA00004162"/>
    </source>
</evidence>
<dbReference type="PANTHER" id="PTHR48053:SF22">
    <property type="entry name" value="MDIS1-INTERACTING RECEPTOR LIKE KINASE 2-LIKE"/>
    <property type="match status" value="1"/>
</dbReference>
<gene>
    <name evidence="27" type="primary">LOC109720925</name>
</gene>
<comment type="subcellular location">
    <subcellularLocation>
        <location evidence="1">Cell membrane</location>
        <topology evidence="1">Single-pass membrane protein</topology>
    </subcellularLocation>
    <subcellularLocation>
        <location evidence="2">Membrane</location>
        <topology evidence="2">Single-pass type I membrane protein</topology>
    </subcellularLocation>
</comment>
<comment type="catalytic activity">
    <reaction evidence="20">
        <text>L-threonyl-[protein] + ATP = O-phospho-L-threonyl-[protein] + ADP + H(+)</text>
        <dbReference type="Rhea" id="RHEA:46608"/>
        <dbReference type="Rhea" id="RHEA-COMP:11060"/>
        <dbReference type="Rhea" id="RHEA-COMP:11605"/>
        <dbReference type="ChEBI" id="CHEBI:15378"/>
        <dbReference type="ChEBI" id="CHEBI:30013"/>
        <dbReference type="ChEBI" id="CHEBI:30616"/>
        <dbReference type="ChEBI" id="CHEBI:61977"/>
        <dbReference type="ChEBI" id="CHEBI:456216"/>
        <dbReference type="EC" id="2.7.11.1"/>
    </reaction>
</comment>
<keyword evidence="6" id="KW-0723">Serine/threonine-protein kinase</keyword>
<feature type="transmembrane region" description="Helical" evidence="24">
    <location>
        <begin position="6"/>
        <end position="26"/>
    </location>
</feature>
<evidence type="ECO:0000256" key="3">
    <source>
        <dbReference type="ARBA" id="ARBA00008684"/>
    </source>
</evidence>
<evidence type="ECO:0000256" key="11">
    <source>
        <dbReference type="ARBA" id="ARBA00022729"/>
    </source>
</evidence>
<feature type="binding site" evidence="22">
    <location>
        <position position="839"/>
    </location>
    <ligand>
        <name>ATP</name>
        <dbReference type="ChEBI" id="CHEBI:30616"/>
    </ligand>
</feature>
<dbReference type="Pfam" id="PF00560">
    <property type="entry name" value="LRR_1"/>
    <property type="match status" value="5"/>
</dbReference>
<dbReference type="InterPro" id="IPR001611">
    <property type="entry name" value="Leu-rich_rpt"/>
</dbReference>
<evidence type="ECO:0000256" key="24">
    <source>
        <dbReference type="SAM" id="Phobius"/>
    </source>
</evidence>
<evidence type="ECO:0000256" key="12">
    <source>
        <dbReference type="ARBA" id="ARBA00022737"/>
    </source>
</evidence>
<evidence type="ECO:0000256" key="10">
    <source>
        <dbReference type="ARBA" id="ARBA00022692"/>
    </source>
</evidence>
<dbReference type="InterPro" id="IPR051716">
    <property type="entry name" value="Plant_RL_S/T_kinase"/>
</dbReference>
<dbReference type="SMART" id="SM00220">
    <property type="entry name" value="S_TKc"/>
    <property type="match status" value="1"/>
</dbReference>
<organism evidence="26 27">
    <name type="scientific">Ananas comosus</name>
    <name type="common">Pineapple</name>
    <name type="synonym">Ananas ananas</name>
    <dbReference type="NCBI Taxonomy" id="4615"/>
    <lineage>
        <taxon>Eukaryota</taxon>
        <taxon>Viridiplantae</taxon>
        <taxon>Streptophyta</taxon>
        <taxon>Embryophyta</taxon>
        <taxon>Tracheophyta</taxon>
        <taxon>Spermatophyta</taxon>
        <taxon>Magnoliopsida</taxon>
        <taxon>Liliopsida</taxon>
        <taxon>Poales</taxon>
        <taxon>Bromeliaceae</taxon>
        <taxon>Bromelioideae</taxon>
        <taxon>Ananas</taxon>
    </lineage>
</organism>
<evidence type="ECO:0000256" key="15">
    <source>
        <dbReference type="ARBA" id="ARBA00022840"/>
    </source>
</evidence>
<dbReference type="InterPro" id="IPR032675">
    <property type="entry name" value="LRR_dom_sf"/>
</dbReference>
<dbReference type="PROSITE" id="PS50011">
    <property type="entry name" value="PROTEIN_KINASE_DOM"/>
    <property type="match status" value="1"/>
</dbReference>
<comment type="catalytic activity">
    <reaction evidence="21">
        <text>L-seryl-[protein] + ATP = O-phospho-L-seryl-[protein] + ADP + H(+)</text>
        <dbReference type="Rhea" id="RHEA:17989"/>
        <dbReference type="Rhea" id="RHEA-COMP:9863"/>
        <dbReference type="Rhea" id="RHEA-COMP:11604"/>
        <dbReference type="ChEBI" id="CHEBI:15378"/>
        <dbReference type="ChEBI" id="CHEBI:29999"/>
        <dbReference type="ChEBI" id="CHEBI:30616"/>
        <dbReference type="ChEBI" id="CHEBI:83421"/>
        <dbReference type="ChEBI" id="CHEBI:456216"/>
        <dbReference type="EC" id="2.7.11.1"/>
    </reaction>
</comment>
<evidence type="ECO:0000256" key="6">
    <source>
        <dbReference type="ARBA" id="ARBA00022527"/>
    </source>
</evidence>
<evidence type="ECO:0000256" key="17">
    <source>
        <dbReference type="ARBA" id="ARBA00023136"/>
    </source>
</evidence>
<dbReference type="InterPro" id="IPR008271">
    <property type="entry name" value="Ser/Thr_kinase_AS"/>
</dbReference>
<evidence type="ECO:0000256" key="4">
    <source>
        <dbReference type="ARBA" id="ARBA00012513"/>
    </source>
</evidence>
<dbReference type="InterPro" id="IPR000719">
    <property type="entry name" value="Prot_kinase_dom"/>
</dbReference>
<dbReference type="OrthoDB" id="676979at2759"/>
<keyword evidence="19" id="KW-0325">Glycoprotein</keyword>
<dbReference type="SUPFAM" id="SSF56112">
    <property type="entry name" value="Protein kinase-like (PK-like)"/>
    <property type="match status" value="1"/>
</dbReference>
<dbReference type="GO" id="GO:0005524">
    <property type="term" value="F:ATP binding"/>
    <property type="evidence" value="ECO:0007669"/>
    <property type="project" value="UniProtKB-UniRule"/>
</dbReference>
<keyword evidence="8" id="KW-0433">Leucine-rich repeat</keyword>
<evidence type="ECO:0000256" key="8">
    <source>
        <dbReference type="ARBA" id="ARBA00022614"/>
    </source>
</evidence>
<dbReference type="SMART" id="SM00369">
    <property type="entry name" value="LRR_TYP"/>
    <property type="match status" value="4"/>
</dbReference>
<evidence type="ECO:0000313" key="27">
    <source>
        <dbReference type="RefSeq" id="XP_020103880.1"/>
    </source>
</evidence>
<dbReference type="Gene3D" id="3.30.200.20">
    <property type="entry name" value="Phosphorylase Kinase, domain 1"/>
    <property type="match status" value="1"/>
</dbReference>
<dbReference type="GO" id="GO:0005886">
    <property type="term" value="C:plasma membrane"/>
    <property type="evidence" value="ECO:0007669"/>
    <property type="project" value="UniProtKB-SubCell"/>
</dbReference>
<protein>
    <recommendedName>
        <fullName evidence="4">non-specific serine/threonine protein kinase</fullName>
        <ecNumber evidence="4">2.7.11.1</ecNumber>
    </recommendedName>
</protein>
<dbReference type="InterPro" id="IPR011009">
    <property type="entry name" value="Kinase-like_dom_sf"/>
</dbReference>
<keyword evidence="12" id="KW-0677">Repeat</keyword>
<dbReference type="InterPro" id="IPR013210">
    <property type="entry name" value="LRR_N_plant-typ"/>
</dbReference>
<keyword evidence="5" id="KW-1003">Cell membrane</keyword>
<dbReference type="PROSITE" id="PS00108">
    <property type="entry name" value="PROTEIN_KINASE_ST"/>
    <property type="match status" value="1"/>
</dbReference>
<keyword evidence="14" id="KW-0418">Kinase</keyword>
<dbReference type="Gene3D" id="3.80.10.10">
    <property type="entry name" value="Ribonuclease Inhibitor"/>
    <property type="match status" value="5"/>
</dbReference>
<evidence type="ECO:0000313" key="26">
    <source>
        <dbReference type="Proteomes" id="UP000515123"/>
    </source>
</evidence>
<feature type="transmembrane region" description="Helical" evidence="24">
    <location>
        <begin position="721"/>
        <end position="743"/>
    </location>
</feature>
<dbReference type="Gene3D" id="1.10.510.10">
    <property type="entry name" value="Transferase(Phosphotransferase) domain 1"/>
    <property type="match status" value="1"/>
</dbReference>
<evidence type="ECO:0000256" key="2">
    <source>
        <dbReference type="ARBA" id="ARBA00004479"/>
    </source>
</evidence>
<dbReference type="EC" id="2.7.11.1" evidence="4"/>
<dbReference type="PROSITE" id="PS51450">
    <property type="entry name" value="LRR"/>
    <property type="match status" value="1"/>
</dbReference>
<evidence type="ECO:0000256" key="18">
    <source>
        <dbReference type="ARBA" id="ARBA00023170"/>
    </source>
</evidence>
<evidence type="ECO:0000256" key="5">
    <source>
        <dbReference type="ARBA" id="ARBA00022475"/>
    </source>
</evidence>
<dbReference type="AlphaFoldDB" id="A0A6P5GEU1"/>
<keyword evidence="16 24" id="KW-1133">Transmembrane helix</keyword>
<evidence type="ECO:0000256" key="22">
    <source>
        <dbReference type="PROSITE-ProRule" id="PRU10141"/>
    </source>
</evidence>
<keyword evidence="15 22" id="KW-0067">ATP-binding</keyword>
<evidence type="ECO:0000256" key="23">
    <source>
        <dbReference type="SAM" id="MobiDB-lite"/>
    </source>
</evidence>
<reference evidence="27" key="2">
    <citation type="submission" date="2025-08" db="UniProtKB">
        <authorList>
            <consortium name="RefSeq"/>
        </authorList>
    </citation>
    <scope>IDENTIFICATION</scope>
    <source>
        <tissue evidence="27">Leaf</tissue>
    </source>
</reference>
<accession>A0A6P5GEU1</accession>
<dbReference type="FunFam" id="3.30.200.20:FF:000309">
    <property type="entry name" value="Leucine-rich repeat receptor protein kinase MSP1"/>
    <property type="match status" value="1"/>
</dbReference>
<dbReference type="GeneID" id="109720925"/>
<evidence type="ECO:0000256" key="14">
    <source>
        <dbReference type="ARBA" id="ARBA00022777"/>
    </source>
</evidence>
<evidence type="ECO:0000256" key="21">
    <source>
        <dbReference type="ARBA" id="ARBA00048679"/>
    </source>
</evidence>
<dbReference type="FunFam" id="1.10.510.10:FF:000388">
    <property type="entry name" value="Leucine-rich repeat receptor-like tyrosine-protein kinase PXC3"/>
    <property type="match status" value="1"/>
</dbReference>
<reference evidence="26" key="1">
    <citation type="journal article" date="2015" name="Nat. Genet.">
        <title>The pineapple genome and the evolution of CAM photosynthesis.</title>
        <authorList>
            <person name="Ming R."/>
            <person name="VanBuren R."/>
            <person name="Wai C.M."/>
            <person name="Tang H."/>
            <person name="Schatz M.C."/>
            <person name="Bowers J.E."/>
            <person name="Lyons E."/>
            <person name="Wang M.L."/>
            <person name="Chen J."/>
            <person name="Biggers E."/>
            <person name="Zhang J."/>
            <person name="Huang L."/>
            <person name="Zhang L."/>
            <person name="Miao W."/>
            <person name="Zhang J."/>
            <person name="Ye Z."/>
            <person name="Miao C."/>
            <person name="Lin Z."/>
            <person name="Wang H."/>
            <person name="Zhou H."/>
            <person name="Yim W.C."/>
            <person name="Priest H.D."/>
            <person name="Zheng C."/>
            <person name="Woodhouse M."/>
            <person name="Edger P.P."/>
            <person name="Guyot R."/>
            <person name="Guo H.B."/>
            <person name="Guo H."/>
            <person name="Zheng G."/>
            <person name="Singh R."/>
            <person name="Sharma A."/>
            <person name="Min X."/>
            <person name="Zheng Y."/>
            <person name="Lee H."/>
            <person name="Gurtowski J."/>
            <person name="Sedlazeck F.J."/>
            <person name="Harkess A."/>
            <person name="McKain M.R."/>
            <person name="Liao Z."/>
            <person name="Fang J."/>
            <person name="Liu J."/>
            <person name="Zhang X."/>
            <person name="Zhang Q."/>
            <person name="Hu W."/>
            <person name="Qin Y."/>
            <person name="Wang K."/>
            <person name="Chen L.Y."/>
            <person name="Shirley N."/>
            <person name="Lin Y.R."/>
            <person name="Liu L.Y."/>
            <person name="Hernandez A.G."/>
            <person name="Wright C.L."/>
            <person name="Bulone V."/>
            <person name="Tuskan G.A."/>
            <person name="Heath K."/>
            <person name="Zee F."/>
            <person name="Moore P.H."/>
            <person name="Sunkar R."/>
            <person name="Leebens-Mack J.H."/>
            <person name="Mockler T."/>
            <person name="Bennetzen J.L."/>
            <person name="Freeling M."/>
            <person name="Sankoff D."/>
            <person name="Paterson A.H."/>
            <person name="Zhu X."/>
            <person name="Yang X."/>
            <person name="Smith J.A."/>
            <person name="Cushman J.C."/>
            <person name="Paull R.E."/>
            <person name="Yu Q."/>
        </authorList>
    </citation>
    <scope>NUCLEOTIDE SEQUENCE [LARGE SCALE GENOMIC DNA]</scope>
    <source>
        <strain evidence="26">cv. F153</strain>
    </source>
</reference>
<dbReference type="PANTHER" id="PTHR48053">
    <property type="entry name" value="LEUCINE RICH REPEAT FAMILY PROTEIN, EXPRESSED"/>
    <property type="match status" value="1"/>
</dbReference>
<feature type="compositionally biased region" description="Low complexity" evidence="23">
    <location>
        <begin position="1090"/>
        <end position="1113"/>
    </location>
</feature>
<dbReference type="InterPro" id="IPR003591">
    <property type="entry name" value="Leu-rich_rpt_typical-subtyp"/>
</dbReference>
<dbReference type="SUPFAM" id="SSF52058">
    <property type="entry name" value="L domain-like"/>
    <property type="match status" value="2"/>
</dbReference>
<dbReference type="FunFam" id="3.80.10.10:FF:000041">
    <property type="entry name" value="LRR receptor-like serine/threonine-protein kinase ERECTA"/>
    <property type="match status" value="1"/>
</dbReference>
<dbReference type="InterPro" id="IPR017441">
    <property type="entry name" value="Protein_kinase_ATP_BS"/>
</dbReference>
<evidence type="ECO:0000256" key="16">
    <source>
        <dbReference type="ARBA" id="ARBA00022989"/>
    </source>
</evidence>
<dbReference type="Proteomes" id="UP000515123">
    <property type="component" value="Linkage group 15"/>
</dbReference>
<evidence type="ECO:0000256" key="19">
    <source>
        <dbReference type="ARBA" id="ARBA00023180"/>
    </source>
</evidence>
<dbReference type="PROSITE" id="PS00107">
    <property type="entry name" value="PROTEIN_KINASE_ATP"/>
    <property type="match status" value="1"/>
</dbReference>
<evidence type="ECO:0000256" key="7">
    <source>
        <dbReference type="ARBA" id="ARBA00022553"/>
    </source>
</evidence>
<keyword evidence="9" id="KW-0808">Transferase</keyword>
<evidence type="ECO:0000256" key="13">
    <source>
        <dbReference type="ARBA" id="ARBA00022741"/>
    </source>
</evidence>
<sequence>MSEEAATIPTLILLILSSILITGHVIEGLSDKVVIAQLKQFLQEHNPINRGGYAEWDVSEPTPCNWSGISCDGATKRVVGVDLSSSNISGPVFGNFSLLTALARLDLSANTIDGTLPADLNSCRGLRYLNISHNLISGVLNVSGLANLEILDVSLNRFEGPIAVNFPAGCASLSVLNVSTNKFTGEIAGVFDECEQLRYLDLSSNHFSGEIWQGFDSLREFSVAENNLTGEILPGAFTANCALETLDLSDNSISGAFPNSIANCSKLNFLSLSENGFGGAIPSGIGKLSELESLFLGNNRFARDVPEELLNCSKLVFLDLNGNNFGGEVQVIFGRFVTVKFLVLHGNNYTGGIEKSGILKLPEVSRLDLSFNSFSGPLPASIAEMRKLKFLILAYNNFTGRIPAEYGNIAGLQALDLSFNELSGEIPPSIGNLTSLLWLMLANNQLTGGIPPELGNCTSLLWVNLAGNRLAGVIPPEIAKMGRDPEPTFATNREETGVAAGSGECLTMKRWLPANYPPFSFMYAVMTRKSCRTTWDRLLKGFGIIPVCLNTSSPVWTLAISGYLQLSGNLLAGGVPPEIGGMRNLSLLHLDDNRLSGGLPREVGGIPLVSLNVSNNRFSGEIPSELGGIRCLEILDLSRNNFSGEFPASLNALAGLSKFNVSFNPRLSGVVSLTGQMATFYLNSFLGDPNISFSSPAGGSPAQPPRGGGAAAASRRAARKVAFCVFVALTSAILTCGIISFVLCLGVRTPVGPGPYPEEHLVKQRSHKAWSPASVSAAGSSSRPSDGIRVFRLDRTAFTYSDIVTATGNFSADLVIGRGGYGVVYRGVLPDGRHVAVKKLERWGDDGGGEGEGEREFRAEMEVLAGRTGAGWPHPNLVPLYGWCLYGSAKLLVYEYMEGGCLESVIADWALFGWEHRLETAVGVARALVFLHHECRPAVVHRDLKASNVLLDSRGTARVTDFGLARVVGPGETHVSTVVAGTVGYVAPEYGHTWQATTRGDVYSYGVLAMELATGRRAVDGGEECLVEWGRRVGRDEAVAEIAEGREQMWGLLRVGLKCTAEAPHARPDMREVLAMLLSITGGGSGSGSGSDCSSSSSSSRSSSECSSVCEHV</sequence>
<dbReference type="FunFam" id="3.80.10.10:FF:000691">
    <property type="entry name" value="Putative LRR receptor-like serine/threonine-protein kinase"/>
    <property type="match status" value="1"/>
</dbReference>